<keyword evidence="4 9" id="KW-0560">Oxidoreductase</keyword>
<comment type="caution">
    <text evidence="9">The sequence shown here is derived from an EMBL/GenBank/DDBJ whole genome shotgun (WGS) entry which is preliminary data.</text>
</comment>
<dbReference type="EMBL" id="JACHFE010000001">
    <property type="protein sequence ID" value="MBB5320081.1"/>
    <property type="molecule type" value="Genomic_DNA"/>
</dbReference>
<comment type="similarity">
    <text evidence="5">Belongs to the FMN-dependent alpha-hydroxy acid dehydrogenase family.</text>
</comment>
<feature type="domain" description="FMN hydroxy acid dehydrogenase" evidence="8">
    <location>
        <begin position="1"/>
        <end position="385"/>
    </location>
</feature>
<dbReference type="GO" id="GO:0010181">
    <property type="term" value="F:FMN binding"/>
    <property type="evidence" value="ECO:0007669"/>
    <property type="project" value="InterPro"/>
</dbReference>
<feature type="binding site" evidence="7">
    <location>
        <position position="129"/>
    </location>
    <ligand>
        <name>FMN</name>
        <dbReference type="ChEBI" id="CHEBI:58210"/>
    </ligand>
</feature>
<evidence type="ECO:0000259" key="8">
    <source>
        <dbReference type="PROSITE" id="PS51349"/>
    </source>
</evidence>
<keyword evidence="10" id="KW-1185">Reference proteome</keyword>
<dbReference type="PROSITE" id="PS51349">
    <property type="entry name" value="FMN_HYDROXY_ACID_DH_2"/>
    <property type="match status" value="1"/>
</dbReference>
<dbReference type="InterPro" id="IPR000262">
    <property type="entry name" value="FMN-dep_DH"/>
</dbReference>
<feature type="binding site" evidence="7">
    <location>
        <position position="166"/>
    </location>
    <ligand>
        <name>glyoxylate</name>
        <dbReference type="ChEBI" id="CHEBI:36655"/>
    </ligand>
</feature>
<evidence type="ECO:0000256" key="6">
    <source>
        <dbReference type="PIRSR" id="PIRSR000138-1"/>
    </source>
</evidence>
<keyword evidence="2 7" id="KW-0285">Flavoprotein</keyword>
<sequence>MLTPASVDDYRRIARRRLPRLLFDYLDGGAFAETTLAANRAAFSRWHFRQRVMRDVSKADTSSILLGNEVALPLVMAPMGLAGMLARRGECQAAGAALTAGVPFCLSTVSICSMEEVAEAAPEADRWFQLYVLRDRGFSAELLGRAWKAGYRVLVFTVDLARLGLRYRDVRNGMNGGLSPVGRLRKLADLLAHPRWLKEVALGGKPLSFGNLTSAVPSGRRPEDFKAWVEAQFDPSVTWQDLDWIREHWPGKLVIKGVLEPEDAKDAVRVGADAVVVSNHGGRQLEGAPASLEALPAVVDSVAGDCEVLVDGGVQTGQDLVRALCLGADGCLMGRPWGYALAAGGQPAIEHLLTNIRYETELTLSLMGRTAVNQLRRSDLISLPELQAMAGHGSPAEDD</sequence>
<feature type="binding site" evidence="7">
    <location>
        <position position="25"/>
    </location>
    <ligand>
        <name>glyoxylate</name>
        <dbReference type="ChEBI" id="CHEBI:36655"/>
    </ligand>
</feature>
<dbReference type="GO" id="GO:0009060">
    <property type="term" value="P:aerobic respiration"/>
    <property type="evidence" value="ECO:0007669"/>
    <property type="project" value="TreeGrafter"/>
</dbReference>
<dbReference type="PROSITE" id="PS00557">
    <property type="entry name" value="FMN_HYDROXY_ACID_DH_1"/>
    <property type="match status" value="1"/>
</dbReference>
<feature type="binding site" evidence="7">
    <location>
        <position position="280"/>
    </location>
    <ligand>
        <name>glyoxylate</name>
        <dbReference type="ChEBI" id="CHEBI:36655"/>
    </ligand>
</feature>
<evidence type="ECO:0000256" key="3">
    <source>
        <dbReference type="ARBA" id="ARBA00022643"/>
    </source>
</evidence>
<dbReference type="PANTHER" id="PTHR10578:SF85">
    <property type="entry name" value="L-LACTATE DEHYDROGENASE"/>
    <property type="match status" value="1"/>
</dbReference>
<dbReference type="InterPro" id="IPR013785">
    <property type="entry name" value="Aldolase_TIM"/>
</dbReference>
<name>A0A840UBM0_9GAMM</name>
<dbReference type="FunFam" id="3.20.20.70:FF:000029">
    <property type="entry name" value="L-lactate dehydrogenase"/>
    <property type="match status" value="1"/>
</dbReference>
<protein>
    <submittedName>
        <fullName evidence="9">L-lactate dehydrogenase (Cytochrome)</fullName>
        <ecNumber evidence="9">1.1.2.3</ecNumber>
    </submittedName>
</protein>
<dbReference type="Pfam" id="PF01070">
    <property type="entry name" value="FMN_dh"/>
    <property type="match status" value="1"/>
</dbReference>
<evidence type="ECO:0000313" key="9">
    <source>
        <dbReference type="EMBL" id="MBB5320081.1"/>
    </source>
</evidence>
<feature type="binding site" evidence="7">
    <location>
        <position position="107"/>
    </location>
    <ligand>
        <name>FMN</name>
        <dbReference type="ChEBI" id="CHEBI:58210"/>
    </ligand>
</feature>
<comment type="cofactor">
    <cofactor evidence="1">
        <name>FMN</name>
        <dbReference type="ChEBI" id="CHEBI:58210"/>
    </cofactor>
</comment>
<proteinExistence type="inferred from homology"/>
<dbReference type="GO" id="GO:0004459">
    <property type="term" value="F:L-lactate dehydrogenase (NAD+) activity"/>
    <property type="evidence" value="ECO:0007669"/>
    <property type="project" value="TreeGrafter"/>
</dbReference>
<keyword evidence="3 7" id="KW-0288">FMN</keyword>
<dbReference type="PANTHER" id="PTHR10578">
    <property type="entry name" value="S -2-HYDROXY-ACID OXIDASE-RELATED"/>
    <property type="match status" value="1"/>
</dbReference>
<dbReference type="SUPFAM" id="SSF51395">
    <property type="entry name" value="FMN-linked oxidoreductases"/>
    <property type="match status" value="1"/>
</dbReference>
<evidence type="ECO:0000256" key="4">
    <source>
        <dbReference type="ARBA" id="ARBA00023002"/>
    </source>
</evidence>
<dbReference type="RefSeq" id="WP_183699512.1">
    <property type="nucleotide sequence ID" value="NZ_JACHFE010000001.1"/>
</dbReference>
<dbReference type="CDD" id="cd02809">
    <property type="entry name" value="alpha_hydroxyacid_oxid_FMN"/>
    <property type="match status" value="1"/>
</dbReference>
<dbReference type="AlphaFoldDB" id="A0A840UBM0"/>
<dbReference type="InterPro" id="IPR012133">
    <property type="entry name" value="Alpha-hydoxy_acid_DH_FMN"/>
</dbReference>
<feature type="binding site" evidence="7">
    <location>
        <position position="256"/>
    </location>
    <ligand>
        <name>FMN</name>
        <dbReference type="ChEBI" id="CHEBI:58210"/>
    </ligand>
</feature>
<reference evidence="9 10" key="1">
    <citation type="submission" date="2020-08" db="EMBL/GenBank/DDBJ databases">
        <title>Genomic Encyclopedia of Type Strains, Phase IV (KMG-IV): sequencing the most valuable type-strain genomes for metagenomic binning, comparative biology and taxonomic classification.</title>
        <authorList>
            <person name="Goeker M."/>
        </authorList>
    </citation>
    <scope>NUCLEOTIDE SEQUENCE [LARGE SCALE GENOMIC DNA]</scope>
    <source>
        <strain evidence="9 10">DSM 22359</strain>
    </source>
</reference>
<dbReference type="InterPro" id="IPR008259">
    <property type="entry name" value="FMN_hydac_DH_AS"/>
</dbReference>
<evidence type="ECO:0000256" key="5">
    <source>
        <dbReference type="ARBA" id="ARBA00024042"/>
    </source>
</evidence>
<dbReference type="EC" id="1.1.2.3" evidence="9"/>
<gene>
    <name evidence="9" type="ORF">HNR38_000549</name>
</gene>
<dbReference type="NCBIfam" id="NF008398">
    <property type="entry name" value="PRK11197.1"/>
    <property type="match status" value="1"/>
</dbReference>
<dbReference type="Proteomes" id="UP000591735">
    <property type="component" value="Unassembled WGS sequence"/>
</dbReference>
<dbReference type="Gene3D" id="3.20.20.70">
    <property type="entry name" value="Aldolase class I"/>
    <property type="match status" value="1"/>
</dbReference>
<dbReference type="PIRSF" id="PIRSF000138">
    <property type="entry name" value="Al-hdrx_acd_dh"/>
    <property type="match status" value="1"/>
</dbReference>
<evidence type="ECO:0000256" key="7">
    <source>
        <dbReference type="PIRSR" id="PIRSR000138-2"/>
    </source>
</evidence>
<evidence type="ECO:0000256" key="2">
    <source>
        <dbReference type="ARBA" id="ARBA00022630"/>
    </source>
</evidence>
<dbReference type="GO" id="GO:0004460">
    <property type="term" value="F:L-lactate dehydrogenase (cytochrome) activity"/>
    <property type="evidence" value="ECO:0007669"/>
    <property type="project" value="UniProtKB-EC"/>
</dbReference>
<feature type="binding site" evidence="7">
    <location>
        <begin position="334"/>
        <end position="335"/>
    </location>
    <ligand>
        <name>FMN</name>
        <dbReference type="ChEBI" id="CHEBI:58210"/>
    </ligand>
</feature>
<dbReference type="InterPro" id="IPR037396">
    <property type="entry name" value="FMN_HAD"/>
</dbReference>
<accession>A0A840UBM0</accession>
<feature type="binding site" evidence="7">
    <location>
        <begin position="78"/>
        <end position="80"/>
    </location>
    <ligand>
        <name>FMN</name>
        <dbReference type="ChEBI" id="CHEBI:58210"/>
    </ligand>
</feature>
<evidence type="ECO:0000256" key="1">
    <source>
        <dbReference type="ARBA" id="ARBA00001917"/>
    </source>
</evidence>
<feature type="binding site" evidence="7">
    <location>
        <position position="157"/>
    </location>
    <ligand>
        <name>FMN</name>
        <dbReference type="ChEBI" id="CHEBI:58210"/>
    </ligand>
</feature>
<evidence type="ECO:0000313" key="10">
    <source>
        <dbReference type="Proteomes" id="UP000591735"/>
    </source>
</evidence>
<dbReference type="GO" id="GO:0005886">
    <property type="term" value="C:plasma membrane"/>
    <property type="evidence" value="ECO:0007669"/>
    <property type="project" value="TreeGrafter"/>
</dbReference>
<feature type="binding site" evidence="7">
    <location>
        <position position="131"/>
    </location>
    <ligand>
        <name>glyoxylate</name>
        <dbReference type="ChEBI" id="CHEBI:36655"/>
    </ligand>
</feature>
<feature type="active site" description="Proton acceptor" evidence="6">
    <location>
        <position position="280"/>
    </location>
</feature>
<feature type="binding site" evidence="7">
    <location>
        <position position="278"/>
    </location>
    <ligand>
        <name>FMN</name>
        <dbReference type="ChEBI" id="CHEBI:58210"/>
    </ligand>
</feature>
<feature type="binding site" evidence="7">
    <location>
        <position position="283"/>
    </location>
    <ligand>
        <name>glyoxylate</name>
        <dbReference type="ChEBI" id="CHEBI:36655"/>
    </ligand>
</feature>
<organism evidence="9 10">
    <name type="scientific">Marinobacter oulmenensis</name>
    <dbReference type="NCBI Taxonomy" id="643747"/>
    <lineage>
        <taxon>Bacteria</taxon>
        <taxon>Pseudomonadati</taxon>
        <taxon>Pseudomonadota</taxon>
        <taxon>Gammaproteobacteria</taxon>
        <taxon>Pseudomonadales</taxon>
        <taxon>Marinobacteraceae</taxon>
        <taxon>Marinobacter</taxon>
    </lineage>
</organism>